<comment type="subcellular location">
    <subcellularLocation>
        <location evidence="1">Membrane</location>
        <topology evidence="1">Multi-pass membrane protein</topology>
    </subcellularLocation>
</comment>
<dbReference type="PANTHER" id="PTHR31595:SF57">
    <property type="entry name" value="OS04G0481900 PROTEIN"/>
    <property type="match status" value="1"/>
</dbReference>
<evidence type="ECO:0000259" key="9">
    <source>
        <dbReference type="Pfam" id="PF13813"/>
    </source>
</evidence>
<comment type="pathway">
    <text evidence="2">Secondary metabolite biosynthesis.</text>
</comment>
<keyword evidence="6 8" id="KW-1133">Transmembrane helix</keyword>
<organism evidence="10 11">
    <name type="scientific">Gigaspora margarita</name>
    <dbReference type="NCBI Taxonomy" id="4874"/>
    <lineage>
        <taxon>Eukaryota</taxon>
        <taxon>Fungi</taxon>
        <taxon>Fungi incertae sedis</taxon>
        <taxon>Mucoromycota</taxon>
        <taxon>Glomeromycotina</taxon>
        <taxon>Glomeromycetes</taxon>
        <taxon>Diversisporales</taxon>
        <taxon>Gigasporaceae</taxon>
        <taxon>Gigaspora</taxon>
    </lineage>
</organism>
<comment type="similarity">
    <text evidence="3">Belongs to the wax synthase family.</text>
</comment>
<accession>A0ABN7UTM6</accession>
<keyword evidence="4" id="KW-0808">Transferase</keyword>
<comment type="caution">
    <text evidence="10">The sequence shown here is derived from an EMBL/GenBank/DDBJ whole genome shotgun (WGS) entry which is preliminary data.</text>
</comment>
<keyword evidence="11" id="KW-1185">Reference proteome</keyword>
<reference evidence="10 11" key="1">
    <citation type="submission" date="2021-06" db="EMBL/GenBank/DDBJ databases">
        <authorList>
            <person name="Kallberg Y."/>
            <person name="Tangrot J."/>
            <person name="Rosling A."/>
        </authorList>
    </citation>
    <scope>NUCLEOTIDE SEQUENCE [LARGE SCALE GENOMIC DNA]</scope>
    <source>
        <strain evidence="10 11">120-4 pot B 10/14</strain>
    </source>
</reference>
<evidence type="ECO:0000256" key="4">
    <source>
        <dbReference type="ARBA" id="ARBA00022679"/>
    </source>
</evidence>
<evidence type="ECO:0000256" key="1">
    <source>
        <dbReference type="ARBA" id="ARBA00004141"/>
    </source>
</evidence>
<evidence type="ECO:0000256" key="2">
    <source>
        <dbReference type="ARBA" id="ARBA00005179"/>
    </source>
</evidence>
<feature type="domain" description="Wax synthase" evidence="9">
    <location>
        <begin position="110"/>
        <end position="210"/>
    </location>
</feature>
<keyword evidence="5 8" id="KW-0812">Transmembrane</keyword>
<evidence type="ECO:0000256" key="3">
    <source>
        <dbReference type="ARBA" id="ARBA00007282"/>
    </source>
</evidence>
<dbReference type="Pfam" id="PF13813">
    <property type="entry name" value="MBOAT_2"/>
    <property type="match status" value="1"/>
</dbReference>
<dbReference type="Proteomes" id="UP000789901">
    <property type="component" value="Unassembled WGS sequence"/>
</dbReference>
<name>A0ABN7UTM6_GIGMA</name>
<dbReference type="InterPro" id="IPR044851">
    <property type="entry name" value="Wax_synthase"/>
</dbReference>
<sequence length="281" mass="33428">MSTYQIKAEVLKPIRRLPDPHGKTTNIKNVVTSYHILPSAIIFLLLYLIAYYYLQFFTNEIAFSLPRYQFLLFCFFCTIIIYLCMEIGNRFLIFFATLILCGGEYDRNEWHLFFKNPWMSTSLTDFWSIRWHQIFREIFVLFAYIPLKRLISNKIKPLFGKDYQKIGIMLEKIIPTIGVFFISGIMHEYIVWTSMYQFWKPGEQLLFFILQARREWNFENIEKLDLLSKKTNSKLTPDNHFSQNSADLPNLGRNASELGKIYQFQQGTKKSHACHVIEERC</sequence>
<feature type="transmembrane region" description="Helical" evidence="8">
    <location>
        <begin position="66"/>
        <end position="84"/>
    </location>
</feature>
<proteinExistence type="inferred from homology"/>
<feature type="transmembrane region" description="Helical" evidence="8">
    <location>
        <begin position="168"/>
        <end position="192"/>
    </location>
</feature>
<dbReference type="EMBL" id="CAJVQB010005920">
    <property type="protein sequence ID" value="CAG8673161.1"/>
    <property type="molecule type" value="Genomic_DNA"/>
</dbReference>
<gene>
    <name evidence="10" type="ORF">GMARGA_LOCUS10541</name>
</gene>
<evidence type="ECO:0000256" key="7">
    <source>
        <dbReference type="ARBA" id="ARBA00023136"/>
    </source>
</evidence>
<evidence type="ECO:0000256" key="6">
    <source>
        <dbReference type="ARBA" id="ARBA00022989"/>
    </source>
</evidence>
<dbReference type="InterPro" id="IPR032805">
    <property type="entry name" value="Wax_synthase_dom"/>
</dbReference>
<evidence type="ECO:0000313" key="10">
    <source>
        <dbReference type="EMBL" id="CAG8673161.1"/>
    </source>
</evidence>
<protein>
    <submittedName>
        <fullName evidence="10">32181_t:CDS:1</fullName>
    </submittedName>
</protein>
<keyword evidence="7 8" id="KW-0472">Membrane</keyword>
<evidence type="ECO:0000256" key="8">
    <source>
        <dbReference type="SAM" id="Phobius"/>
    </source>
</evidence>
<evidence type="ECO:0000256" key="5">
    <source>
        <dbReference type="ARBA" id="ARBA00022692"/>
    </source>
</evidence>
<dbReference type="PANTHER" id="PTHR31595">
    <property type="entry name" value="LONG-CHAIN-ALCOHOL O-FATTY-ACYLTRANSFERASE 3-RELATED"/>
    <property type="match status" value="1"/>
</dbReference>
<evidence type="ECO:0000313" key="11">
    <source>
        <dbReference type="Proteomes" id="UP000789901"/>
    </source>
</evidence>
<feature type="transmembrane region" description="Helical" evidence="8">
    <location>
        <begin position="36"/>
        <end position="54"/>
    </location>
</feature>